<sequence length="340" mass="35718">MAASESSRAALVRSPTMGDVAAGAGVSRATVSRALSRPERLRPETVERVKQTAQELGYVLNPVAKALSTGRFGNLALVVPDIANPFFPPMIRAMEGLADRAGFSVFLGNADEDPAREHKLLGQLAKQVDGIVLASSRMTEELIREHAERRPLVLVNRDVAGLPRVLVDSAGGVAQAVEHLAGLGHRHIAYLNGPSRSWSNTQRRRTVQRTAERLGRSVSMVAARLSSYEAGRRAVPALLACGASAVIAFDDLLAHGVLTGLAERGVAVPSAFSVVGCDDVLAAQTHPQLTTVSARAAEAGRAAVELLTGRLASAVAISDARLMLETSLVVRATTGPAPGR</sequence>
<dbReference type="InterPro" id="IPR046335">
    <property type="entry name" value="LacI/GalR-like_sensor"/>
</dbReference>
<dbReference type="PROSITE" id="PS50932">
    <property type="entry name" value="HTH_LACI_2"/>
    <property type="match status" value="1"/>
</dbReference>
<dbReference type="PANTHER" id="PTHR30146">
    <property type="entry name" value="LACI-RELATED TRANSCRIPTIONAL REPRESSOR"/>
    <property type="match status" value="1"/>
</dbReference>
<dbReference type="InterPro" id="IPR028082">
    <property type="entry name" value="Peripla_BP_I"/>
</dbReference>
<evidence type="ECO:0000256" key="2">
    <source>
        <dbReference type="ARBA" id="ARBA00023125"/>
    </source>
</evidence>
<dbReference type="CDD" id="cd06267">
    <property type="entry name" value="PBP1_LacI_sugar_binding-like"/>
    <property type="match status" value="1"/>
</dbReference>
<keyword evidence="2 5" id="KW-0238">DNA-binding</keyword>
<dbReference type="Proteomes" id="UP001592582">
    <property type="component" value="Unassembled WGS sequence"/>
</dbReference>
<comment type="caution">
    <text evidence="5">The sequence shown here is derived from an EMBL/GenBank/DDBJ whole genome shotgun (WGS) entry which is preliminary data.</text>
</comment>
<accession>A0ABV6VCX1</accession>
<evidence type="ECO:0000256" key="3">
    <source>
        <dbReference type="ARBA" id="ARBA00023163"/>
    </source>
</evidence>
<protein>
    <submittedName>
        <fullName evidence="5">LacI family DNA-binding transcriptional regulator</fullName>
    </submittedName>
</protein>
<evidence type="ECO:0000259" key="4">
    <source>
        <dbReference type="PROSITE" id="PS50932"/>
    </source>
</evidence>
<dbReference type="SUPFAM" id="SSF53822">
    <property type="entry name" value="Periplasmic binding protein-like I"/>
    <property type="match status" value="1"/>
</dbReference>
<dbReference type="SUPFAM" id="SSF47413">
    <property type="entry name" value="lambda repressor-like DNA-binding domains"/>
    <property type="match status" value="1"/>
</dbReference>
<evidence type="ECO:0000313" key="5">
    <source>
        <dbReference type="EMBL" id="MFC1411508.1"/>
    </source>
</evidence>
<organism evidence="5 6">
    <name type="scientific">Streptacidiphilus alkalitolerans</name>
    <dbReference type="NCBI Taxonomy" id="3342712"/>
    <lineage>
        <taxon>Bacteria</taxon>
        <taxon>Bacillati</taxon>
        <taxon>Actinomycetota</taxon>
        <taxon>Actinomycetes</taxon>
        <taxon>Kitasatosporales</taxon>
        <taxon>Streptomycetaceae</taxon>
        <taxon>Streptacidiphilus</taxon>
    </lineage>
</organism>
<dbReference type="RefSeq" id="WP_380511276.1">
    <property type="nucleotide sequence ID" value="NZ_JBHEZX010000008.1"/>
</dbReference>
<dbReference type="EMBL" id="JBHEZX010000008">
    <property type="protein sequence ID" value="MFC1411508.1"/>
    <property type="molecule type" value="Genomic_DNA"/>
</dbReference>
<dbReference type="GO" id="GO:0003677">
    <property type="term" value="F:DNA binding"/>
    <property type="evidence" value="ECO:0007669"/>
    <property type="project" value="UniProtKB-KW"/>
</dbReference>
<name>A0ABV6VCX1_9ACTN</name>
<feature type="domain" description="HTH lacI-type" evidence="4">
    <location>
        <begin position="15"/>
        <end position="69"/>
    </location>
</feature>
<keyword evidence="3" id="KW-0804">Transcription</keyword>
<dbReference type="InterPro" id="IPR000843">
    <property type="entry name" value="HTH_LacI"/>
</dbReference>
<dbReference type="PANTHER" id="PTHR30146:SF138">
    <property type="entry name" value="TRANSCRIPTIONAL REGULATORY PROTEIN"/>
    <property type="match status" value="1"/>
</dbReference>
<dbReference type="CDD" id="cd01392">
    <property type="entry name" value="HTH_LacI"/>
    <property type="match status" value="1"/>
</dbReference>
<dbReference type="Pfam" id="PF00356">
    <property type="entry name" value="LacI"/>
    <property type="match status" value="1"/>
</dbReference>
<gene>
    <name evidence="5" type="ORF">ACEZDG_19770</name>
</gene>
<dbReference type="SMART" id="SM00354">
    <property type="entry name" value="HTH_LACI"/>
    <property type="match status" value="1"/>
</dbReference>
<dbReference type="Gene3D" id="1.10.260.40">
    <property type="entry name" value="lambda repressor-like DNA-binding domains"/>
    <property type="match status" value="1"/>
</dbReference>
<reference evidence="5 6" key="1">
    <citation type="submission" date="2024-09" db="EMBL/GenBank/DDBJ databases">
        <authorList>
            <person name="Lee S.D."/>
        </authorList>
    </citation>
    <scope>NUCLEOTIDE SEQUENCE [LARGE SCALE GENOMIC DNA]</scope>
    <source>
        <strain evidence="5 6">N1-1</strain>
    </source>
</reference>
<dbReference type="Gene3D" id="3.40.50.2300">
    <property type="match status" value="2"/>
</dbReference>
<dbReference type="InterPro" id="IPR010982">
    <property type="entry name" value="Lambda_DNA-bd_dom_sf"/>
</dbReference>
<dbReference type="PROSITE" id="PS00356">
    <property type="entry name" value="HTH_LACI_1"/>
    <property type="match status" value="1"/>
</dbReference>
<dbReference type="Pfam" id="PF13377">
    <property type="entry name" value="Peripla_BP_3"/>
    <property type="match status" value="1"/>
</dbReference>
<evidence type="ECO:0000313" key="6">
    <source>
        <dbReference type="Proteomes" id="UP001592582"/>
    </source>
</evidence>
<keyword evidence="6" id="KW-1185">Reference proteome</keyword>
<keyword evidence="1" id="KW-0805">Transcription regulation</keyword>
<proteinExistence type="predicted"/>
<evidence type="ECO:0000256" key="1">
    <source>
        <dbReference type="ARBA" id="ARBA00023015"/>
    </source>
</evidence>